<organism evidence="1">
    <name type="scientific">Opuntia streptacantha</name>
    <name type="common">Prickly pear cactus</name>
    <name type="synonym">Opuntia cardona</name>
    <dbReference type="NCBI Taxonomy" id="393608"/>
    <lineage>
        <taxon>Eukaryota</taxon>
        <taxon>Viridiplantae</taxon>
        <taxon>Streptophyta</taxon>
        <taxon>Embryophyta</taxon>
        <taxon>Tracheophyta</taxon>
        <taxon>Spermatophyta</taxon>
        <taxon>Magnoliopsida</taxon>
        <taxon>eudicotyledons</taxon>
        <taxon>Gunneridae</taxon>
        <taxon>Pentapetalae</taxon>
        <taxon>Caryophyllales</taxon>
        <taxon>Cactineae</taxon>
        <taxon>Cactaceae</taxon>
        <taxon>Opuntioideae</taxon>
        <taxon>Opuntia</taxon>
    </lineage>
</organism>
<proteinExistence type="predicted"/>
<dbReference type="EMBL" id="GISG01231623">
    <property type="protein sequence ID" value="MBA4666423.1"/>
    <property type="molecule type" value="Transcribed_RNA"/>
</dbReference>
<reference evidence="1" key="1">
    <citation type="journal article" date="2013" name="J. Plant Res.">
        <title>Effect of fungi and light on seed germination of three Opuntia species from semiarid lands of central Mexico.</title>
        <authorList>
            <person name="Delgado-Sanchez P."/>
            <person name="Jimenez-Bremont J.F."/>
            <person name="Guerrero-Gonzalez Mde L."/>
            <person name="Flores J."/>
        </authorList>
    </citation>
    <scope>NUCLEOTIDE SEQUENCE</scope>
    <source>
        <tissue evidence="1">Cladode</tissue>
    </source>
</reference>
<accession>A0A7C9EEK8</accession>
<name>A0A7C9EEK8_OPUST</name>
<sequence length="136" mass="15123">MILNHIYWHCDLVDLDKSLLLLRGVVEGNFPLRFFPLLHINIPHRWHLLGSPCQLSRQKGAASHDPVHVIPSNVEIGHSTSPSEFYGRNVIGLSCLLLSAKCAEIKIFIPCNSAYSSLPSSMLMVPSNSSVYRCSP</sequence>
<reference evidence="1" key="2">
    <citation type="submission" date="2020-07" db="EMBL/GenBank/DDBJ databases">
        <authorList>
            <person name="Vera ALvarez R."/>
            <person name="Arias-Moreno D.M."/>
            <person name="Jimenez-Jacinto V."/>
            <person name="Jimenez-Bremont J.F."/>
            <person name="Swaminathan K."/>
            <person name="Moose S.P."/>
            <person name="Guerrero-Gonzalez M.L."/>
            <person name="Marino-Ramirez L."/>
            <person name="Landsman D."/>
            <person name="Rodriguez-Kessler M."/>
            <person name="Delgado-Sanchez P."/>
        </authorList>
    </citation>
    <scope>NUCLEOTIDE SEQUENCE</scope>
    <source>
        <tissue evidence="1">Cladode</tissue>
    </source>
</reference>
<dbReference type="AlphaFoldDB" id="A0A7C9EEK8"/>
<protein>
    <submittedName>
        <fullName evidence="1">Uncharacterized protein</fullName>
    </submittedName>
</protein>
<evidence type="ECO:0000313" key="1">
    <source>
        <dbReference type="EMBL" id="MBA4666422.1"/>
    </source>
</evidence>
<dbReference type="EMBL" id="GISG01231622">
    <property type="protein sequence ID" value="MBA4666422.1"/>
    <property type="molecule type" value="Transcribed_RNA"/>
</dbReference>